<dbReference type="InterPro" id="IPR029063">
    <property type="entry name" value="SAM-dependent_MTases_sf"/>
</dbReference>
<dbReference type="EC" id="2.1.1.67" evidence="4"/>
<evidence type="ECO:0000256" key="8">
    <source>
        <dbReference type="ARBA" id="ARBA00022691"/>
    </source>
</evidence>
<dbReference type="PIRSF" id="PIRSF023956">
    <property type="entry name" value="Thiopurine_S-methyltransferase"/>
    <property type="match status" value="1"/>
</dbReference>
<dbReference type="Gene3D" id="3.40.50.150">
    <property type="entry name" value="Vaccinia Virus protein VP39"/>
    <property type="match status" value="1"/>
</dbReference>
<dbReference type="InterPro" id="IPR008854">
    <property type="entry name" value="TPMT"/>
</dbReference>
<dbReference type="GO" id="GO:0032259">
    <property type="term" value="P:methylation"/>
    <property type="evidence" value="ECO:0007669"/>
    <property type="project" value="UniProtKB-KW"/>
</dbReference>
<dbReference type="PANTHER" id="PTHR10259">
    <property type="entry name" value="THIOPURINE S-METHYLTRANSFERASE"/>
    <property type="match status" value="1"/>
</dbReference>
<evidence type="ECO:0000256" key="6">
    <source>
        <dbReference type="ARBA" id="ARBA00022603"/>
    </source>
</evidence>
<dbReference type="SUPFAM" id="SSF53335">
    <property type="entry name" value="S-adenosyl-L-methionine-dependent methyltransferases"/>
    <property type="match status" value="1"/>
</dbReference>
<accession>A0A6F9DVJ3</accession>
<reference evidence="9" key="1">
    <citation type="submission" date="2020-04" db="EMBL/GenBank/DDBJ databases">
        <authorList>
            <person name="Neveu A P."/>
        </authorList>
    </citation>
    <scope>NUCLEOTIDE SEQUENCE</scope>
    <source>
        <tissue evidence="9">Whole embryo</tissue>
    </source>
</reference>
<protein>
    <recommendedName>
        <fullName evidence="4">thiopurine S-methyltransferase</fullName>
        <ecNumber evidence="4">2.1.1.67</ecNumber>
    </recommendedName>
</protein>
<evidence type="ECO:0000256" key="5">
    <source>
        <dbReference type="ARBA" id="ARBA00022490"/>
    </source>
</evidence>
<dbReference type="GO" id="GO:0005737">
    <property type="term" value="C:cytoplasm"/>
    <property type="evidence" value="ECO:0007669"/>
    <property type="project" value="UniProtKB-SubCell"/>
</dbReference>
<evidence type="ECO:0000313" key="9">
    <source>
        <dbReference type="EMBL" id="CAB3267191.1"/>
    </source>
</evidence>
<keyword evidence="8" id="KW-0949">S-adenosyl-L-methionine</keyword>
<comment type="similarity">
    <text evidence="3">Belongs to the class I-like SAM-binding methyltransferase superfamily. TPMT family.</text>
</comment>
<keyword evidence="7 9" id="KW-0808">Transferase</keyword>
<comment type="subcellular location">
    <subcellularLocation>
        <location evidence="2">Cytoplasm</location>
    </subcellularLocation>
</comment>
<evidence type="ECO:0000256" key="7">
    <source>
        <dbReference type="ARBA" id="ARBA00022679"/>
    </source>
</evidence>
<keyword evidence="6 9" id="KW-0489">Methyltransferase</keyword>
<dbReference type="Pfam" id="PF05724">
    <property type="entry name" value="TPMT"/>
    <property type="match status" value="1"/>
</dbReference>
<dbReference type="FunFam" id="3.40.50.150:FF:000101">
    <property type="entry name" value="Thiopurine S-methyltransferase"/>
    <property type="match status" value="1"/>
</dbReference>
<gene>
    <name evidence="9" type="primary">Tpmt-004</name>
</gene>
<dbReference type="AlphaFoldDB" id="A0A6F9DVJ3"/>
<dbReference type="EMBL" id="LR791329">
    <property type="protein sequence ID" value="CAB3267191.1"/>
    <property type="molecule type" value="mRNA"/>
</dbReference>
<evidence type="ECO:0000256" key="4">
    <source>
        <dbReference type="ARBA" id="ARBA00011905"/>
    </source>
</evidence>
<organism evidence="9">
    <name type="scientific">Phallusia mammillata</name>
    <dbReference type="NCBI Taxonomy" id="59560"/>
    <lineage>
        <taxon>Eukaryota</taxon>
        <taxon>Metazoa</taxon>
        <taxon>Chordata</taxon>
        <taxon>Tunicata</taxon>
        <taxon>Ascidiacea</taxon>
        <taxon>Phlebobranchia</taxon>
        <taxon>Ascidiidae</taxon>
        <taxon>Phallusia</taxon>
    </lineage>
</organism>
<comment type="catalytic activity">
    <reaction evidence="1">
        <text>S-adenosyl-L-methionine + a thiopurine = S-adenosyl-L-homocysteine + a thiopurine S-methylether.</text>
        <dbReference type="EC" id="2.1.1.67"/>
    </reaction>
</comment>
<dbReference type="PANTHER" id="PTHR10259:SF11">
    <property type="entry name" value="THIOPURINE S-METHYLTRANSFERASE"/>
    <property type="match status" value="1"/>
</dbReference>
<sequence>MMSEKSTKKTKKDNVMELGYWSNRWKTGDVQFHKEDVHYDLIENENKLLPQQGSVFFPLCGKTVDMAYLASKGHTVVGLEFDEEPIKSFFSENKLKYNITEIEDYPFKKYQCCNQGADITIYQGDINHATVNFLGKFDAIWDRGSFVAINTNDRTMYTNLILGIMKPNTQYYLLCVEFDSSVFGGPPHSTTQADVQKHFGKHCHVTPLKRSNIMSQRYQSFGLREGFSVLYNLTLK</sequence>
<evidence type="ECO:0000256" key="3">
    <source>
        <dbReference type="ARBA" id="ARBA00008145"/>
    </source>
</evidence>
<proteinExistence type="evidence at transcript level"/>
<dbReference type="InterPro" id="IPR025835">
    <property type="entry name" value="Thiopurine_S-MeTrfase"/>
</dbReference>
<evidence type="ECO:0000256" key="2">
    <source>
        <dbReference type="ARBA" id="ARBA00004496"/>
    </source>
</evidence>
<name>A0A6F9DVJ3_9ASCI</name>
<evidence type="ECO:0000256" key="1">
    <source>
        <dbReference type="ARBA" id="ARBA00000903"/>
    </source>
</evidence>
<keyword evidence="5" id="KW-0963">Cytoplasm</keyword>
<dbReference type="PROSITE" id="PS51585">
    <property type="entry name" value="SAM_MT_TPMT"/>
    <property type="match status" value="1"/>
</dbReference>
<dbReference type="GO" id="GO:0008119">
    <property type="term" value="F:thiopurine S-methyltransferase activity"/>
    <property type="evidence" value="ECO:0007669"/>
    <property type="project" value="UniProtKB-EC"/>
</dbReference>